<feature type="transmembrane region" description="Helical" evidence="1">
    <location>
        <begin position="50"/>
        <end position="72"/>
    </location>
</feature>
<protein>
    <recommendedName>
        <fullName evidence="4">Glycerophosphoryl diester phosphodiesterase membrane domain-containing protein</fullName>
    </recommendedName>
</protein>
<organism evidence="2 3">
    <name type="scientific">Paraurantiacibacter namhicola</name>
    <dbReference type="NCBI Taxonomy" id="645517"/>
    <lineage>
        <taxon>Bacteria</taxon>
        <taxon>Pseudomonadati</taxon>
        <taxon>Pseudomonadota</taxon>
        <taxon>Alphaproteobacteria</taxon>
        <taxon>Sphingomonadales</taxon>
        <taxon>Erythrobacteraceae</taxon>
        <taxon>Paraurantiacibacter</taxon>
    </lineage>
</organism>
<dbReference type="STRING" id="645517.A6F65_01916"/>
<reference evidence="2 3" key="1">
    <citation type="submission" date="2016-07" db="EMBL/GenBank/DDBJ databases">
        <title>Complete genome sequence of Altererythrobacter namhicola JCM 16345T, containing esterase-encoding genes.</title>
        <authorList>
            <person name="Cheng H."/>
            <person name="Wu Y.-H."/>
            <person name="Jian S.-L."/>
            <person name="Huo Y.-Y."/>
            <person name="Wang C.-S."/>
            <person name="Xu X.-W."/>
        </authorList>
    </citation>
    <scope>NUCLEOTIDE SEQUENCE [LARGE SCALE GENOMIC DNA]</scope>
    <source>
        <strain evidence="2 3">JCM 16345</strain>
    </source>
</reference>
<feature type="transmembrane region" description="Helical" evidence="1">
    <location>
        <begin position="20"/>
        <end position="43"/>
    </location>
</feature>
<proteinExistence type="predicted"/>
<keyword evidence="1" id="KW-1133">Transmembrane helix</keyword>
<dbReference type="KEGG" id="anh:A6F65_01916"/>
<feature type="transmembrane region" description="Helical" evidence="1">
    <location>
        <begin position="152"/>
        <end position="174"/>
    </location>
</feature>
<keyword evidence="3" id="KW-1185">Reference proteome</keyword>
<gene>
    <name evidence="2" type="ORF">A6F65_01916</name>
</gene>
<evidence type="ECO:0000313" key="3">
    <source>
        <dbReference type="Proteomes" id="UP000092698"/>
    </source>
</evidence>
<feature type="transmembrane region" description="Helical" evidence="1">
    <location>
        <begin position="92"/>
        <end position="115"/>
    </location>
</feature>
<evidence type="ECO:0008006" key="4">
    <source>
        <dbReference type="Google" id="ProtNLM"/>
    </source>
</evidence>
<evidence type="ECO:0000256" key="1">
    <source>
        <dbReference type="SAM" id="Phobius"/>
    </source>
</evidence>
<keyword evidence="1" id="KW-0812">Transmembrane</keyword>
<dbReference type="OrthoDB" id="7427213at2"/>
<feature type="transmembrane region" description="Helical" evidence="1">
    <location>
        <begin position="180"/>
        <end position="203"/>
    </location>
</feature>
<sequence length="215" mass="23312">MSENAPSVGDMMKAAFAVIARHPVAFAAYLAFVLLLGNIGLFTQALDEPYLFMFLPTLLCWLAQFLLFSHLLNGPIRDGLPWRLLPSFVGQAVMVSLAISMAMQIFIVPALLLGARWIAAPSFLMRAEEGAVRSLSLSWQATSGLTMRTTTALFVMVLVSFVLVTVATTISSALGLYEQGIFALLQLVFVGPLALSVALYGLLDRDYDALTDVFA</sequence>
<name>A0A1C7D9N6_9SPHN</name>
<dbReference type="Proteomes" id="UP000092698">
    <property type="component" value="Chromosome"/>
</dbReference>
<evidence type="ECO:0000313" key="2">
    <source>
        <dbReference type="EMBL" id="ANU08209.1"/>
    </source>
</evidence>
<dbReference type="EMBL" id="CP016545">
    <property type="protein sequence ID" value="ANU08209.1"/>
    <property type="molecule type" value="Genomic_DNA"/>
</dbReference>
<dbReference type="RefSeq" id="WP_067788123.1">
    <property type="nucleotide sequence ID" value="NZ_CP016545.1"/>
</dbReference>
<dbReference type="AlphaFoldDB" id="A0A1C7D9N6"/>
<accession>A0A1C7D9N6</accession>
<keyword evidence="1" id="KW-0472">Membrane</keyword>